<dbReference type="EMBL" id="CH916367">
    <property type="protein sequence ID" value="EDW01545.1"/>
    <property type="molecule type" value="Genomic_DNA"/>
</dbReference>
<dbReference type="InParanoid" id="B4J3W2"/>
<protein>
    <submittedName>
        <fullName evidence="1">GH21492</fullName>
    </submittedName>
</protein>
<evidence type="ECO:0000313" key="2">
    <source>
        <dbReference type="Proteomes" id="UP000001070"/>
    </source>
</evidence>
<dbReference type="PANTHER" id="PTHR28434:SF1">
    <property type="entry name" value="PROTEIN C3ORF33"/>
    <property type="match status" value="1"/>
</dbReference>
<dbReference type="Proteomes" id="UP000001070">
    <property type="component" value="Unassembled WGS sequence"/>
</dbReference>
<name>B4J3W2_DROGR</name>
<proteinExistence type="predicted"/>
<dbReference type="KEGG" id="dgr:6559081"/>
<gene>
    <name evidence="1" type="primary">Dgri\GH21492</name>
    <name evidence="1" type="ORF">Dgri_GH21492</name>
</gene>
<evidence type="ECO:0000313" key="1">
    <source>
        <dbReference type="EMBL" id="EDW01545.1"/>
    </source>
</evidence>
<dbReference type="PhylomeDB" id="B4J3W2"/>
<dbReference type="InterPro" id="IPR042421">
    <property type="entry name" value="C3orf33-like"/>
</dbReference>
<reference evidence="1 2" key="1">
    <citation type="journal article" date="2007" name="Nature">
        <title>Evolution of genes and genomes on the Drosophila phylogeny.</title>
        <authorList>
            <consortium name="Drosophila 12 Genomes Consortium"/>
            <person name="Clark A.G."/>
            <person name="Eisen M.B."/>
            <person name="Smith D.R."/>
            <person name="Bergman C.M."/>
            <person name="Oliver B."/>
            <person name="Markow T.A."/>
            <person name="Kaufman T.C."/>
            <person name="Kellis M."/>
            <person name="Gelbart W."/>
            <person name="Iyer V.N."/>
            <person name="Pollard D.A."/>
            <person name="Sackton T.B."/>
            <person name="Larracuente A.M."/>
            <person name="Singh N.D."/>
            <person name="Abad J.P."/>
            <person name="Abt D.N."/>
            <person name="Adryan B."/>
            <person name="Aguade M."/>
            <person name="Akashi H."/>
            <person name="Anderson W.W."/>
            <person name="Aquadro C.F."/>
            <person name="Ardell D.H."/>
            <person name="Arguello R."/>
            <person name="Artieri C.G."/>
            <person name="Barbash D.A."/>
            <person name="Barker D."/>
            <person name="Barsanti P."/>
            <person name="Batterham P."/>
            <person name="Batzoglou S."/>
            <person name="Begun D."/>
            <person name="Bhutkar A."/>
            <person name="Blanco E."/>
            <person name="Bosak S.A."/>
            <person name="Bradley R.K."/>
            <person name="Brand A.D."/>
            <person name="Brent M.R."/>
            <person name="Brooks A.N."/>
            <person name="Brown R.H."/>
            <person name="Butlin R.K."/>
            <person name="Caggese C."/>
            <person name="Calvi B.R."/>
            <person name="Bernardo de Carvalho A."/>
            <person name="Caspi A."/>
            <person name="Castrezana S."/>
            <person name="Celniker S.E."/>
            <person name="Chang J.L."/>
            <person name="Chapple C."/>
            <person name="Chatterji S."/>
            <person name="Chinwalla A."/>
            <person name="Civetta A."/>
            <person name="Clifton S.W."/>
            <person name="Comeron J.M."/>
            <person name="Costello J.C."/>
            <person name="Coyne J.A."/>
            <person name="Daub J."/>
            <person name="David R.G."/>
            <person name="Delcher A.L."/>
            <person name="Delehaunty K."/>
            <person name="Do C.B."/>
            <person name="Ebling H."/>
            <person name="Edwards K."/>
            <person name="Eickbush T."/>
            <person name="Evans J.D."/>
            <person name="Filipski A."/>
            <person name="Findeiss S."/>
            <person name="Freyhult E."/>
            <person name="Fulton L."/>
            <person name="Fulton R."/>
            <person name="Garcia A.C."/>
            <person name="Gardiner A."/>
            <person name="Garfield D.A."/>
            <person name="Garvin B.E."/>
            <person name="Gibson G."/>
            <person name="Gilbert D."/>
            <person name="Gnerre S."/>
            <person name="Godfrey J."/>
            <person name="Good R."/>
            <person name="Gotea V."/>
            <person name="Gravely B."/>
            <person name="Greenberg A.J."/>
            <person name="Griffiths-Jones S."/>
            <person name="Gross S."/>
            <person name="Guigo R."/>
            <person name="Gustafson E.A."/>
            <person name="Haerty W."/>
            <person name="Hahn M.W."/>
            <person name="Halligan D.L."/>
            <person name="Halpern A.L."/>
            <person name="Halter G.M."/>
            <person name="Han M.V."/>
            <person name="Heger A."/>
            <person name="Hillier L."/>
            <person name="Hinrichs A.S."/>
            <person name="Holmes I."/>
            <person name="Hoskins R.A."/>
            <person name="Hubisz M.J."/>
            <person name="Hultmark D."/>
            <person name="Huntley M.A."/>
            <person name="Jaffe D.B."/>
            <person name="Jagadeeshan S."/>
            <person name="Jeck W.R."/>
            <person name="Johnson J."/>
            <person name="Jones C.D."/>
            <person name="Jordan W.C."/>
            <person name="Karpen G.H."/>
            <person name="Kataoka E."/>
            <person name="Keightley P.D."/>
            <person name="Kheradpour P."/>
            <person name="Kirkness E.F."/>
            <person name="Koerich L.B."/>
            <person name="Kristiansen K."/>
            <person name="Kudrna D."/>
            <person name="Kulathinal R.J."/>
            <person name="Kumar S."/>
            <person name="Kwok R."/>
            <person name="Lander E."/>
            <person name="Langley C.H."/>
            <person name="Lapoint R."/>
            <person name="Lazzaro B.P."/>
            <person name="Lee S.J."/>
            <person name="Levesque L."/>
            <person name="Li R."/>
            <person name="Lin C.F."/>
            <person name="Lin M.F."/>
            <person name="Lindblad-Toh K."/>
            <person name="Llopart A."/>
            <person name="Long M."/>
            <person name="Low L."/>
            <person name="Lozovsky E."/>
            <person name="Lu J."/>
            <person name="Luo M."/>
            <person name="Machado C.A."/>
            <person name="Makalowski W."/>
            <person name="Marzo M."/>
            <person name="Matsuda M."/>
            <person name="Matzkin L."/>
            <person name="McAllister B."/>
            <person name="McBride C.S."/>
            <person name="McKernan B."/>
            <person name="McKernan K."/>
            <person name="Mendez-Lago M."/>
            <person name="Minx P."/>
            <person name="Mollenhauer M.U."/>
            <person name="Montooth K."/>
            <person name="Mount S.M."/>
            <person name="Mu X."/>
            <person name="Myers E."/>
            <person name="Negre B."/>
            <person name="Newfeld S."/>
            <person name="Nielsen R."/>
            <person name="Noor M.A."/>
            <person name="O'Grady P."/>
            <person name="Pachter L."/>
            <person name="Papaceit M."/>
            <person name="Parisi M.J."/>
            <person name="Parisi M."/>
            <person name="Parts L."/>
            <person name="Pedersen J.S."/>
            <person name="Pesole G."/>
            <person name="Phillippy A.M."/>
            <person name="Ponting C.P."/>
            <person name="Pop M."/>
            <person name="Porcelli D."/>
            <person name="Powell J.R."/>
            <person name="Prohaska S."/>
            <person name="Pruitt K."/>
            <person name="Puig M."/>
            <person name="Quesneville H."/>
            <person name="Ram K.R."/>
            <person name="Rand D."/>
            <person name="Rasmussen M.D."/>
            <person name="Reed L.K."/>
            <person name="Reenan R."/>
            <person name="Reily A."/>
            <person name="Remington K.A."/>
            <person name="Rieger T.T."/>
            <person name="Ritchie M.G."/>
            <person name="Robin C."/>
            <person name="Rogers Y.H."/>
            <person name="Rohde C."/>
            <person name="Rozas J."/>
            <person name="Rubenfield M.J."/>
            <person name="Ruiz A."/>
            <person name="Russo S."/>
            <person name="Salzberg S.L."/>
            <person name="Sanchez-Gracia A."/>
            <person name="Saranga D.J."/>
            <person name="Sato H."/>
            <person name="Schaeffer S.W."/>
            <person name="Schatz M.C."/>
            <person name="Schlenke T."/>
            <person name="Schwartz R."/>
            <person name="Segarra C."/>
            <person name="Singh R.S."/>
            <person name="Sirot L."/>
            <person name="Sirota M."/>
            <person name="Sisneros N.B."/>
            <person name="Smith C.D."/>
            <person name="Smith T.F."/>
            <person name="Spieth J."/>
            <person name="Stage D.E."/>
            <person name="Stark A."/>
            <person name="Stephan W."/>
            <person name="Strausberg R.L."/>
            <person name="Strempel S."/>
            <person name="Sturgill D."/>
            <person name="Sutton G."/>
            <person name="Sutton G.G."/>
            <person name="Tao W."/>
            <person name="Teichmann S."/>
            <person name="Tobari Y.N."/>
            <person name="Tomimura Y."/>
            <person name="Tsolas J.M."/>
            <person name="Valente V.L."/>
            <person name="Venter E."/>
            <person name="Venter J.C."/>
            <person name="Vicario S."/>
            <person name="Vieira F.G."/>
            <person name="Vilella A.J."/>
            <person name="Villasante A."/>
            <person name="Walenz B."/>
            <person name="Wang J."/>
            <person name="Wasserman M."/>
            <person name="Watts T."/>
            <person name="Wilson D."/>
            <person name="Wilson R.K."/>
            <person name="Wing R.A."/>
            <person name="Wolfner M.F."/>
            <person name="Wong A."/>
            <person name="Wong G.K."/>
            <person name="Wu C.I."/>
            <person name="Wu G."/>
            <person name="Yamamoto D."/>
            <person name="Yang H.P."/>
            <person name="Yang S.P."/>
            <person name="Yorke J.A."/>
            <person name="Yoshida K."/>
            <person name="Zdobnov E."/>
            <person name="Zhang P."/>
            <person name="Zhang Y."/>
            <person name="Zimin A.V."/>
            <person name="Baldwin J."/>
            <person name="Abdouelleil A."/>
            <person name="Abdulkadir J."/>
            <person name="Abebe A."/>
            <person name="Abera B."/>
            <person name="Abreu J."/>
            <person name="Acer S.C."/>
            <person name="Aftuck L."/>
            <person name="Alexander A."/>
            <person name="An P."/>
            <person name="Anderson E."/>
            <person name="Anderson S."/>
            <person name="Arachi H."/>
            <person name="Azer M."/>
            <person name="Bachantsang P."/>
            <person name="Barry A."/>
            <person name="Bayul T."/>
            <person name="Berlin A."/>
            <person name="Bessette D."/>
            <person name="Bloom T."/>
            <person name="Blye J."/>
            <person name="Boguslavskiy L."/>
            <person name="Bonnet C."/>
            <person name="Boukhgalter B."/>
            <person name="Bourzgui I."/>
            <person name="Brown A."/>
            <person name="Cahill P."/>
            <person name="Channer S."/>
            <person name="Cheshatsang Y."/>
            <person name="Chuda L."/>
            <person name="Citroen M."/>
            <person name="Collymore A."/>
            <person name="Cooke P."/>
            <person name="Costello M."/>
            <person name="D'Aco K."/>
            <person name="Daza R."/>
            <person name="De Haan G."/>
            <person name="DeGray S."/>
            <person name="DeMaso C."/>
            <person name="Dhargay N."/>
            <person name="Dooley K."/>
            <person name="Dooley E."/>
            <person name="Doricent M."/>
            <person name="Dorje P."/>
            <person name="Dorjee K."/>
            <person name="Dupes A."/>
            <person name="Elong R."/>
            <person name="Falk J."/>
            <person name="Farina A."/>
            <person name="Faro S."/>
            <person name="Ferguson D."/>
            <person name="Fisher S."/>
            <person name="Foley C.D."/>
            <person name="Franke A."/>
            <person name="Friedrich D."/>
            <person name="Gadbois L."/>
            <person name="Gearin G."/>
            <person name="Gearin C.R."/>
            <person name="Giannoukos G."/>
            <person name="Goode T."/>
            <person name="Graham J."/>
            <person name="Grandbois E."/>
            <person name="Grewal S."/>
            <person name="Gyaltsen K."/>
            <person name="Hafez N."/>
            <person name="Hagos B."/>
            <person name="Hall J."/>
            <person name="Henson C."/>
            <person name="Hollinger A."/>
            <person name="Honan T."/>
            <person name="Huard M.D."/>
            <person name="Hughes L."/>
            <person name="Hurhula B."/>
            <person name="Husby M.E."/>
            <person name="Kamat A."/>
            <person name="Kanga B."/>
            <person name="Kashin S."/>
            <person name="Khazanovich D."/>
            <person name="Kisner P."/>
            <person name="Lance K."/>
            <person name="Lara M."/>
            <person name="Lee W."/>
            <person name="Lennon N."/>
            <person name="Letendre F."/>
            <person name="LeVine R."/>
            <person name="Lipovsky A."/>
            <person name="Liu X."/>
            <person name="Liu J."/>
            <person name="Liu S."/>
            <person name="Lokyitsang T."/>
            <person name="Lokyitsang Y."/>
            <person name="Lubonja R."/>
            <person name="Lui A."/>
            <person name="MacDonald P."/>
            <person name="Magnisalis V."/>
            <person name="Maru K."/>
            <person name="Matthews C."/>
            <person name="McCusker W."/>
            <person name="McDonough S."/>
            <person name="Mehta T."/>
            <person name="Meldrim J."/>
            <person name="Meneus L."/>
            <person name="Mihai O."/>
            <person name="Mihalev A."/>
            <person name="Mihova T."/>
            <person name="Mittelman R."/>
            <person name="Mlenga V."/>
            <person name="Montmayeur A."/>
            <person name="Mulrain L."/>
            <person name="Navidi A."/>
            <person name="Naylor J."/>
            <person name="Negash T."/>
            <person name="Nguyen T."/>
            <person name="Nguyen N."/>
            <person name="Nicol R."/>
            <person name="Norbu C."/>
            <person name="Norbu N."/>
            <person name="Novod N."/>
            <person name="O'Neill B."/>
            <person name="Osman S."/>
            <person name="Markiewicz E."/>
            <person name="Oyono O.L."/>
            <person name="Patti C."/>
            <person name="Phunkhang P."/>
            <person name="Pierre F."/>
            <person name="Priest M."/>
            <person name="Raghuraman S."/>
            <person name="Rege F."/>
            <person name="Reyes R."/>
            <person name="Rise C."/>
            <person name="Rogov P."/>
            <person name="Ross K."/>
            <person name="Ryan E."/>
            <person name="Settipalli S."/>
            <person name="Shea T."/>
            <person name="Sherpa N."/>
            <person name="Shi L."/>
            <person name="Shih D."/>
            <person name="Sparrow T."/>
            <person name="Spaulding J."/>
            <person name="Stalker J."/>
            <person name="Stange-Thomann N."/>
            <person name="Stavropoulos S."/>
            <person name="Stone C."/>
            <person name="Strader C."/>
            <person name="Tesfaye S."/>
            <person name="Thomson T."/>
            <person name="Thoulutsang Y."/>
            <person name="Thoulutsang D."/>
            <person name="Topham K."/>
            <person name="Topping I."/>
            <person name="Tsamla T."/>
            <person name="Vassiliev H."/>
            <person name="Vo A."/>
            <person name="Wangchuk T."/>
            <person name="Wangdi T."/>
            <person name="Weiand M."/>
            <person name="Wilkinson J."/>
            <person name="Wilson A."/>
            <person name="Yadav S."/>
            <person name="Young G."/>
            <person name="Yu Q."/>
            <person name="Zembek L."/>
            <person name="Zhong D."/>
            <person name="Zimmer A."/>
            <person name="Zwirko Z."/>
            <person name="Jaffe D.B."/>
            <person name="Alvarez P."/>
            <person name="Brockman W."/>
            <person name="Butler J."/>
            <person name="Chin C."/>
            <person name="Gnerre S."/>
            <person name="Grabherr M."/>
            <person name="Kleber M."/>
            <person name="Mauceli E."/>
            <person name="MacCallum I."/>
        </authorList>
    </citation>
    <scope>NUCLEOTIDE SEQUENCE [LARGE SCALE GENOMIC DNA]</scope>
    <source>
        <strain evidence="2">Tucson 15287-2541.00</strain>
    </source>
</reference>
<organism evidence="2">
    <name type="scientific">Drosophila grimshawi</name>
    <name type="common">Hawaiian fruit fly</name>
    <name type="synonym">Idiomyia grimshawi</name>
    <dbReference type="NCBI Taxonomy" id="7222"/>
    <lineage>
        <taxon>Eukaryota</taxon>
        <taxon>Metazoa</taxon>
        <taxon>Ecdysozoa</taxon>
        <taxon>Arthropoda</taxon>
        <taxon>Hexapoda</taxon>
        <taxon>Insecta</taxon>
        <taxon>Pterygota</taxon>
        <taxon>Neoptera</taxon>
        <taxon>Endopterygota</taxon>
        <taxon>Diptera</taxon>
        <taxon>Brachycera</taxon>
        <taxon>Muscomorpha</taxon>
        <taxon>Ephydroidea</taxon>
        <taxon>Drosophilidae</taxon>
        <taxon>Drosophila</taxon>
        <taxon>Hawaiian Drosophila</taxon>
    </lineage>
</organism>
<dbReference type="OrthoDB" id="6220511at2759"/>
<dbReference type="FunCoup" id="B4J3W2">
    <property type="interactions" value="63"/>
</dbReference>
<dbReference type="PANTHER" id="PTHR28434">
    <property type="entry name" value="PROTEIN C3ORF33"/>
    <property type="match status" value="1"/>
</dbReference>
<sequence length="239" mass="27780">MDAQKSYLMEKYHGLCNYLERDTVGSKLAIYGTSTLMLVVAYMNRKPAYLVRQFKQPSHIPERIINERIMHTGQIRGIQQRDQDTLLLIKHRPLIPIFTSRDRLLPVKLPGVRVNANGYAWLQQCLIGRDATFIPLNKSQSQDYVVCQLCLVHPPKGNRLLDVSETLLKLRFAKFAQDMAAALKRNSKYYKHLRDVESSAASKEAWLTWLARYPFIWQRFNQLKASLLPKQKLLPELVR</sequence>
<dbReference type="eggNOG" id="ENOG502QR9T">
    <property type="taxonomic scope" value="Eukaryota"/>
</dbReference>
<dbReference type="GO" id="GO:0005615">
    <property type="term" value="C:extracellular space"/>
    <property type="evidence" value="ECO:0007669"/>
    <property type="project" value="TreeGrafter"/>
</dbReference>
<keyword evidence="2" id="KW-1185">Reference proteome</keyword>
<dbReference type="AlphaFoldDB" id="B4J3W2"/>
<dbReference type="STRING" id="7222.B4J3W2"/>
<dbReference type="HOGENOM" id="CLU_094702_0_0_1"/>
<dbReference type="SMR" id="B4J3W2"/>
<dbReference type="OMA" id="ISERVMH"/>
<accession>B4J3W2</accession>